<proteinExistence type="predicted"/>
<protein>
    <submittedName>
        <fullName evidence="1">Uncharacterized protein</fullName>
    </submittedName>
</protein>
<organism evidence="1">
    <name type="scientific">Rhizophora mucronata</name>
    <name type="common">Asiatic mangrove</name>
    <dbReference type="NCBI Taxonomy" id="61149"/>
    <lineage>
        <taxon>Eukaryota</taxon>
        <taxon>Viridiplantae</taxon>
        <taxon>Streptophyta</taxon>
        <taxon>Embryophyta</taxon>
        <taxon>Tracheophyta</taxon>
        <taxon>Spermatophyta</taxon>
        <taxon>Magnoliopsida</taxon>
        <taxon>eudicotyledons</taxon>
        <taxon>Gunneridae</taxon>
        <taxon>Pentapetalae</taxon>
        <taxon>rosids</taxon>
        <taxon>fabids</taxon>
        <taxon>Malpighiales</taxon>
        <taxon>Rhizophoraceae</taxon>
        <taxon>Rhizophora</taxon>
    </lineage>
</organism>
<dbReference type="AlphaFoldDB" id="A0A2P2QA92"/>
<dbReference type="EMBL" id="GGEC01083369">
    <property type="protein sequence ID" value="MBX63853.1"/>
    <property type="molecule type" value="Transcribed_RNA"/>
</dbReference>
<evidence type="ECO:0000313" key="1">
    <source>
        <dbReference type="EMBL" id="MBX63853.1"/>
    </source>
</evidence>
<reference evidence="1" key="1">
    <citation type="submission" date="2018-02" db="EMBL/GenBank/DDBJ databases">
        <title>Rhizophora mucronata_Transcriptome.</title>
        <authorList>
            <person name="Meera S.P."/>
            <person name="Sreeshan A."/>
            <person name="Augustine A."/>
        </authorList>
    </citation>
    <scope>NUCLEOTIDE SEQUENCE</scope>
    <source>
        <tissue evidence="1">Leaf</tissue>
    </source>
</reference>
<accession>A0A2P2QA92</accession>
<name>A0A2P2QA92_RHIMU</name>
<sequence>MKPIPFANNNYLSFEEFLSTKIFVNNCTTLRYYHGFSNVNRANSQRHKLEISLQTYVLKDFNGPYSLSTKHLYTATSKDKVKNLLRKLVAIATLIFTLQRHFSRIKVNPPPLAWKEKGTPSRRSGVHTFMF</sequence>